<dbReference type="InterPro" id="IPR011762">
    <property type="entry name" value="COA_CT_N"/>
</dbReference>
<dbReference type="EMBL" id="DRTD01000148">
    <property type="protein sequence ID" value="HHE54530.1"/>
    <property type="molecule type" value="Genomic_DNA"/>
</dbReference>
<dbReference type="GO" id="GO:0015977">
    <property type="term" value="P:carbon fixation"/>
    <property type="evidence" value="ECO:0007669"/>
    <property type="project" value="UniProtKB-ARBA"/>
</dbReference>
<dbReference type="FunFam" id="3.90.226.10:FF:000017">
    <property type="entry name" value="Propionyl-CoA carboxylase subunit beta 5"/>
    <property type="match status" value="1"/>
</dbReference>
<organism evidence="5">
    <name type="scientific">Caldithrix abyssi</name>
    <dbReference type="NCBI Taxonomy" id="187145"/>
    <lineage>
        <taxon>Bacteria</taxon>
        <taxon>Pseudomonadati</taxon>
        <taxon>Calditrichota</taxon>
        <taxon>Calditrichia</taxon>
        <taxon>Calditrichales</taxon>
        <taxon>Calditrichaceae</taxon>
        <taxon>Caldithrix</taxon>
    </lineage>
</organism>
<comment type="similarity">
    <text evidence="1">Belongs to the AccD/PCCB family.</text>
</comment>
<dbReference type="GO" id="GO:0003989">
    <property type="term" value="F:acetyl-CoA carboxylase activity"/>
    <property type="evidence" value="ECO:0007669"/>
    <property type="project" value="UniProtKB-ARBA"/>
</dbReference>
<evidence type="ECO:0000259" key="4">
    <source>
        <dbReference type="PROSITE" id="PS50989"/>
    </source>
</evidence>
<dbReference type="InterPro" id="IPR029045">
    <property type="entry name" value="ClpP/crotonase-like_dom_sf"/>
</dbReference>
<dbReference type="Pfam" id="PF01039">
    <property type="entry name" value="Carboxyl_trans"/>
    <property type="match status" value="1"/>
</dbReference>
<dbReference type="PANTHER" id="PTHR43842:SF2">
    <property type="entry name" value="PROPIONYL-COA CARBOXYLASE BETA CHAIN, MITOCHONDRIAL"/>
    <property type="match status" value="1"/>
</dbReference>
<dbReference type="GO" id="GO:0004658">
    <property type="term" value="F:propionyl-CoA carboxylase activity"/>
    <property type="evidence" value="ECO:0007669"/>
    <property type="project" value="UniProtKB-ARBA"/>
</dbReference>
<feature type="domain" description="CoA carboxyltransferase C-terminal" evidence="4">
    <location>
        <begin position="263"/>
        <end position="498"/>
    </location>
</feature>
<dbReference type="PROSITE" id="PS50989">
    <property type="entry name" value="COA_CT_CTER"/>
    <property type="match status" value="1"/>
</dbReference>
<dbReference type="AlphaFoldDB" id="A0A7V5H2U2"/>
<dbReference type="GO" id="GO:0009317">
    <property type="term" value="C:acetyl-CoA carboxylase complex"/>
    <property type="evidence" value="ECO:0007669"/>
    <property type="project" value="UniProtKB-ARBA"/>
</dbReference>
<gene>
    <name evidence="5" type="ORF">ENL21_02025</name>
</gene>
<dbReference type="SUPFAM" id="SSF52096">
    <property type="entry name" value="ClpP/crotonase"/>
    <property type="match status" value="2"/>
</dbReference>
<dbReference type="Proteomes" id="UP000886111">
    <property type="component" value="Unassembled WGS sequence"/>
</dbReference>
<sequence>MSIERKILELKEKQEIAKLGGGPESIKKQHAKGKLTARERIDLLLDENSFEEIDMFRISMDKNFSDVERKVFGDGIVTGYGTIHGRLVFVYSFDFTVYGGSLSQVVAEKVVKIQEMAVKNGAPIIGINDSGGARIQEGVDSLAGYTSIFLNNVLHSGVVPQISAVVGPAAGGAVYSPALTDFIFMVRNTSFMFLTGPKIVKAVNHEDVTADELGGADVHATKSGITHFTFDDEHSLFAAIRELFTYLPNNNMEEPIIIANDDPPERVDERLNYIVPDNPHKPYDMKEVIRMVLDEGKFMEVQELYAPNMVIGFGRLNGRSVGVVANQPKHLAGVIDSNASVKAARFVRFCDAFNIPIITFEDVPGFMPGTVQEYNGIIRHGAKLLYAYAEATVPKLTVITRKAYGGAFCVMNSKHLRGDMVYAWPTAEIAVMGPEGASEIIYAKEIKNSPDPQATLQEKIKEYREKFANPYVAAGRGMIDEVIEPKITRYKLIKALEMLKNKRDENPPKKHGNIPL</sequence>
<accession>A0A7V5H2U2</accession>
<dbReference type="InterPro" id="IPR034733">
    <property type="entry name" value="AcCoA_carboxyl_beta"/>
</dbReference>
<dbReference type="PROSITE" id="PS50980">
    <property type="entry name" value="COA_CT_NTER"/>
    <property type="match status" value="1"/>
</dbReference>
<evidence type="ECO:0000256" key="1">
    <source>
        <dbReference type="ARBA" id="ARBA00006102"/>
    </source>
</evidence>
<dbReference type="PANTHER" id="PTHR43842">
    <property type="entry name" value="PROPIONYL-COA CARBOXYLASE BETA CHAIN"/>
    <property type="match status" value="1"/>
</dbReference>
<name>A0A7V5H2U2_CALAY</name>
<feature type="domain" description="CoA carboxyltransferase N-terminal" evidence="3">
    <location>
        <begin position="3"/>
        <end position="259"/>
    </location>
</feature>
<dbReference type="InterPro" id="IPR051047">
    <property type="entry name" value="AccD/PCCB"/>
</dbReference>
<dbReference type="Gene3D" id="3.90.226.10">
    <property type="entry name" value="2-enoyl-CoA Hydratase, Chain A, domain 1"/>
    <property type="match status" value="2"/>
</dbReference>
<evidence type="ECO:0000259" key="3">
    <source>
        <dbReference type="PROSITE" id="PS50980"/>
    </source>
</evidence>
<evidence type="ECO:0000256" key="2">
    <source>
        <dbReference type="ARBA" id="ARBA00074538"/>
    </source>
</evidence>
<reference evidence="5" key="1">
    <citation type="journal article" date="2020" name="mSystems">
        <title>Genome- and Community-Level Interaction Insights into Carbon Utilization and Element Cycling Functions of Hydrothermarchaeota in Hydrothermal Sediment.</title>
        <authorList>
            <person name="Zhou Z."/>
            <person name="Liu Y."/>
            <person name="Xu W."/>
            <person name="Pan J."/>
            <person name="Luo Z.H."/>
            <person name="Li M."/>
        </authorList>
    </citation>
    <scope>NUCLEOTIDE SEQUENCE [LARGE SCALE GENOMIC DNA]</scope>
    <source>
        <strain evidence="5">HyVt-76</strain>
    </source>
</reference>
<evidence type="ECO:0000313" key="5">
    <source>
        <dbReference type="EMBL" id="HHE54530.1"/>
    </source>
</evidence>
<comment type="caution">
    <text evidence="5">The sequence shown here is derived from an EMBL/GenBank/DDBJ whole genome shotgun (WGS) entry which is preliminary data.</text>
</comment>
<dbReference type="FunFam" id="3.90.226.10:FF:000016">
    <property type="entry name" value="Propionyl-CoA carboxylase, beta subunit"/>
    <property type="match status" value="1"/>
</dbReference>
<proteinExistence type="inferred from homology"/>
<dbReference type="InterPro" id="IPR011763">
    <property type="entry name" value="COA_CT_C"/>
</dbReference>
<protein>
    <recommendedName>
        <fullName evidence="2">Propionyl-CoA carboxylase beta chain</fullName>
    </recommendedName>
</protein>